<evidence type="ECO:0000313" key="1">
    <source>
        <dbReference type="EMBL" id="KAK6301373.1"/>
    </source>
</evidence>
<proteinExistence type="predicted"/>
<dbReference type="InterPro" id="IPR026081">
    <property type="entry name" value="DISC1"/>
</dbReference>
<keyword evidence="2" id="KW-1185">Reference proteome</keyword>
<sequence>MAELQWRLGELQSRSCSLEHQIQQEEEELQTEEVEGPALRSCSHTQLRDMGHALDDLVTSQNRTRICVSTPEGILRLQEQEQTLSLSIKDATAKVVMSQRLGGSLTRKLSETETQLLALHEAKLAAITGNDFSSAKELKVEMRAVYGERERLELLVKRFHSLSFGNSQDLAKMKTQLQQLKQELGTRQAQHEWTLKENAVKYIELLEDRLQ</sequence>
<dbReference type="GO" id="GO:0005815">
    <property type="term" value="C:microtubule organizing center"/>
    <property type="evidence" value="ECO:0007669"/>
    <property type="project" value="TreeGrafter"/>
</dbReference>
<reference evidence="1 2" key="1">
    <citation type="submission" date="2021-04" db="EMBL/GenBank/DDBJ databases">
        <authorList>
            <person name="De Guttry C."/>
            <person name="Zahm M."/>
            <person name="Klopp C."/>
            <person name="Cabau C."/>
            <person name="Louis A."/>
            <person name="Berthelot C."/>
            <person name="Parey E."/>
            <person name="Roest Crollius H."/>
            <person name="Montfort J."/>
            <person name="Robinson-Rechavi M."/>
            <person name="Bucao C."/>
            <person name="Bouchez O."/>
            <person name="Gislard M."/>
            <person name="Lluch J."/>
            <person name="Milhes M."/>
            <person name="Lampietro C."/>
            <person name="Lopez Roques C."/>
            <person name="Donnadieu C."/>
            <person name="Braasch I."/>
            <person name="Desvignes T."/>
            <person name="Postlethwait J."/>
            <person name="Bobe J."/>
            <person name="Wedekind C."/>
            <person name="Guiguen Y."/>
        </authorList>
    </citation>
    <scope>NUCLEOTIDE SEQUENCE [LARGE SCALE GENOMIC DNA]</scope>
    <source>
        <strain evidence="1">Cs_M1</strain>
        <tissue evidence="1">Blood</tissue>
    </source>
</reference>
<comment type="caution">
    <text evidence="1">The sequence shown here is derived from an EMBL/GenBank/DDBJ whole genome shotgun (WGS) entry which is preliminary data.</text>
</comment>
<feature type="non-terminal residue" evidence="1">
    <location>
        <position position="211"/>
    </location>
</feature>
<accession>A0AAN8L0V2</accession>
<dbReference type="AlphaFoldDB" id="A0AAN8L0V2"/>
<protein>
    <submittedName>
        <fullName evidence="1">Uncharacterized protein</fullName>
    </submittedName>
</protein>
<evidence type="ECO:0000313" key="2">
    <source>
        <dbReference type="Proteomes" id="UP001356427"/>
    </source>
</evidence>
<dbReference type="GO" id="GO:0001764">
    <property type="term" value="P:neuron migration"/>
    <property type="evidence" value="ECO:0007669"/>
    <property type="project" value="TreeGrafter"/>
</dbReference>
<name>A0AAN8L0V2_9TELE</name>
<dbReference type="EMBL" id="JAGTTL010000026">
    <property type="protein sequence ID" value="KAK6301373.1"/>
    <property type="molecule type" value="Genomic_DNA"/>
</dbReference>
<organism evidence="1 2">
    <name type="scientific">Coregonus suidteri</name>
    <dbReference type="NCBI Taxonomy" id="861788"/>
    <lineage>
        <taxon>Eukaryota</taxon>
        <taxon>Metazoa</taxon>
        <taxon>Chordata</taxon>
        <taxon>Craniata</taxon>
        <taxon>Vertebrata</taxon>
        <taxon>Euteleostomi</taxon>
        <taxon>Actinopterygii</taxon>
        <taxon>Neopterygii</taxon>
        <taxon>Teleostei</taxon>
        <taxon>Protacanthopterygii</taxon>
        <taxon>Salmoniformes</taxon>
        <taxon>Salmonidae</taxon>
        <taxon>Coregoninae</taxon>
        <taxon>Coregonus</taxon>
    </lineage>
</organism>
<dbReference type="GO" id="GO:0045111">
    <property type="term" value="C:intermediate filament cytoskeleton"/>
    <property type="evidence" value="ECO:0007669"/>
    <property type="project" value="TreeGrafter"/>
</dbReference>
<dbReference type="Proteomes" id="UP001356427">
    <property type="component" value="Unassembled WGS sequence"/>
</dbReference>
<dbReference type="GO" id="GO:0060271">
    <property type="term" value="P:cilium assembly"/>
    <property type="evidence" value="ECO:0007669"/>
    <property type="project" value="TreeGrafter"/>
</dbReference>
<dbReference type="PANTHER" id="PTHR14332">
    <property type="entry name" value="DISRUPTED IN SCHIZOPHRENIA 1 PROTEIN"/>
    <property type="match status" value="1"/>
</dbReference>
<dbReference type="GO" id="GO:0005874">
    <property type="term" value="C:microtubule"/>
    <property type="evidence" value="ECO:0007669"/>
    <property type="project" value="TreeGrafter"/>
</dbReference>
<gene>
    <name evidence="1" type="ORF">J4Q44_G00274260</name>
</gene>
<dbReference type="PANTHER" id="PTHR14332:SF3">
    <property type="entry name" value="DISRUPTED IN SCHIZOPHRENIA 1 PROTEIN"/>
    <property type="match status" value="1"/>
</dbReference>